<dbReference type="PANTHER" id="PTHR37332">
    <property type="entry name" value="EXPRESSED PROTEIN"/>
    <property type="match status" value="1"/>
</dbReference>
<keyword evidence="3" id="KW-1185">Reference proteome</keyword>
<dbReference type="PANTHER" id="PTHR37332:SF1">
    <property type="entry name" value="ELMO DOMAIN-CONTAINING PROTEIN"/>
    <property type="match status" value="1"/>
</dbReference>
<organism evidence="2 3">
    <name type="scientific">Kalmanozyma brasiliensis (strain GHG001)</name>
    <name type="common">Yeast</name>
    <name type="synonym">Pseudozyma brasiliensis</name>
    <dbReference type="NCBI Taxonomy" id="1365824"/>
    <lineage>
        <taxon>Eukaryota</taxon>
        <taxon>Fungi</taxon>
        <taxon>Dikarya</taxon>
        <taxon>Basidiomycota</taxon>
        <taxon>Ustilaginomycotina</taxon>
        <taxon>Ustilaginomycetes</taxon>
        <taxon>Ustilaginales</taxon>
        <taxon>Ustilaginaceae</taxon>
        <taxon>Kalmanozyma</taxon>
    </lineage>
</organism>
<feature type="region of interest" description="Disordered" evidence="1">
    <location>
        <begin position="373"/>
        <end position="398"/>
    </location>
</feature>
<dbReference type="eggNOG" id="ENOG502S1UN">
    <property type="taxonomic scope" value="Eukaryota"/>
</dbReference>
<dbReference type="OrthoDB" id="14339at2759"/>
<gene>
    <name evidence="2" type="ORF">PSEUBRA_SCAF5g02415</name>
</gene>
<accession>V5E5U3</accession>
<evidence type="ECO:0000256" key="1">
    <source>
        <dbReference type="SAM" id="MobiDB-lite"/>
    </source>
</evidence>
<reference evidence="3" key="1">
    <citation type="journal article" date="2013" name="Genome Announc.">
        <title>Draft genome sequence of Pseudozyma brasiliensis sp. nov. strain GHG001, a high producer of endo-1,4-xylanase isolated from an insect pest of sugarcane.</title>
        <authorList>
            <person name="Oliveira J.V.D.C."/>
            <person name="dos Santos R.A.C."/>
            <person name="Borges T.A."/>
            <person name="Riano-Pachon D.M."/>
            <person name="Goldman G.H."/>
        </authorList>
    </citation>
    <scope>NUCLEOTIDE SEQUENCE [LARGE SCALE GENOMIC DNA]</scope>
    <source>
        <strain evidence="3">GHG001</strain>
    </source>
</reference>
<evidence type="ECO:0000313" key="2">
    <source>
        <dbReference type="EMBL" id="EST05571.1"/>
    </source>
</evidence>
<name>V5E5U3_KALBG</name>
<feature type="region of interest" description="Disordered" evidence="1">
    <location>
        <begin position="233"/>
        <end position="261"/>
    </location>
</feature>
<dbReference type="AlphaFoldDB" id="V5E5U3"/>
<sequence>MTTAASSSTYGESILSPSTTTSFASSSAYPISSATLSGADHLRDLFHRRIRSLVHLKRSLQGQRTWHSTVQLQPPDLATAFDNDRMHRRTLRYSLLGFSLSSILDISNPADMARAIISLINELDSYTDDNIIALTSGTGAANFGTQRPKMRNLFKSGKQALKRSAAAQAISEFGTDSNVGSTSAGANSEQASYLMAPNIPFQLDFFQTFFTLCDLLTEVYYKMISFLPRDAATDGAGEARTSSPPTSAGPAGQDQDKPGMPNLALSDLYGESAVGTGIGISVMTMDLLLKADAKIKKTISVQVKDVDGLARQTIKDELASLDPLMKDLGIDTGAVNAAFQSLPSHFRRGTVKPDPRTSSHDASAGHHHLNLTSLASSGGASVNGNGSTDSGSLIRSQSGRIRRMMSGERAEDTSVPVYPAAAVSPIKDA</sequence>
<dbReference type="HOGENOM" id="CLU_027736_0_0_1"/>
<feature type="compositionally biased region" description="Polar residues" evidence="1">
    <location>
        <begin position="388"/>
        <end position="398"/>
    </location>
</feature>
<dbReference type="EMBL" id="KI545891">
    <property type="protein sequence ID" value="EST05571.1"/>
    <property type="molecule type" value="Genomic_DNA"/>
</dbReference>
<dbReference type="Proteomes" id="UP000019377">
    <property type="component" value="Unassembled WGS sequence"/>
</dbReference>
<dbReference type="OMA" id="FHTIMIT"/>
<evidence type="ECO:0000313" key="3">
    <source>
        <dbReference type="Proteomes" id="UP000019377"/>
    </source>
</evidence>
<proteinExistence type="predicted"/>
<protein>
    <submittedName>
        <fullName evidence="2">Uncharacterized protein</fullName>
    </submittedName>
</protein>
<dbReference type="STRING" id="1365824.V5E5U3"/>
<feature type="compositionally biased region" description="Low complexity" evidence="1">
    <location>
        <begin position="375"/>
        <end position="387"/>
    </location>
</feature>